<feature type="binding site" evidence="1">
    <location>
        <position position="232"/>
    </location>
    <ligand>
        <name>Mg(2+)</name>
        <dbReference type="ChEBI" id="CHEBI:18420"/>
        <label>1</label>
        <note>catalytic</note>
    </ligand>
</feature>
<comment type="cofactor">
    <cofactor evidence="1">
        <name>Mg(2+)</name>
        <dbReference type="ChEBI" id="CHEBI:18420"/>
    </cofactor>
</comment>
<sequence length="291" mass="32392">MSFQPSPYEILQTLLPHLRIAAGYAQQIQNKIISLPAKDAGDNFLSAALTDADLSIQTLVEVALLGTYPHFAFYGEEYAQSRNTKYFTSTALGTTKQDYLITLDPIDGTKYYLDGFNNYQIILSILNREQYEAVIAISPAQNCYYYTLKGRGVFKGDLNLDLDRCQPLEISNPRPNILLGWGMAHLKPALEDKYRVIDIENCYSASEQFPNYNGIFSGDLIGWITKRGKFIDSAALAFMAQENGCLVTSLNGLPLTPLHACKNYSYDGAIVANSAQLHQDLLTACQQLITK</sequence>
<dbReference type="EMBL" id="JADWDC010000050">
    <property type="protein sequence ID" value="MCC0178651.1"/>
    <property type="molecule type" value="Genomic_DNA"/>
</dbReference>
<keyword evidence="1" id="KW-0460">Magnesium</keyword>
<dbReference type="GO" id="GO:0046872">
    <property type="term" value="F:metal ion binding"/>
    <property type="evidence" value="ECO:0007669"/>
    <property type="project" value="UniProtKB-KW"/>
</dbReference>
<protein>
    <submittedName>
        <fullName evidence="2">Inositol monophosphatase family protein</fullName>
    </submittedName>
</protein>
<dbReference type="CDD" id="cd01637">
    <property type="entry name" value="IMPase_like"/>
    <property type="match status" value="1"/>
</dbReference>
<feature type="binding site" evidence="1">
    <location>
        <position position="76"/>
    </location>
    <ligand>
        <name>Mg(2+)</name>
        <dbReference type="ChEBI" id="CHEBI:18420"/>
        <label>1</label>
        <note>catalytic</note>
    </ligand>
</feature>
<dbReference type="RefSeq" id="WP_229641754.1">
    <property type="nucleotide sequence ID" value="NZ_JADWDC010000050.1"/>
</dbReference>
<organism evidence="2 3">
    <name type="scientific">Waterburya agarophytonicola KI4</name>
    <dbReference type="NCBI Taxonomy" id="2874699"/>
    <lineage>
        <taxon>Bacteria</taxon>
        <taxon>Bacillati</taxon>
        <taxon>Cyanobacteriota</taxon>
        <taxon>Cyanophyceae</taxon>
        <taxon>Pleurocapsales</taxon>
        <taxon>Hyellaceae</taxon>
        <taxon>Waterburya</taxon>
        <taxon>Waterburya agarophytonicola</taxon>
    </lineage>
</organism>
<dbReference type="SUPFAM" id="SSF56655">
    <property type="entry name" value="Carbohydrate phosphatase"/>
    <property type="match status" value="1"/>
</dbReference>
<gene>
    <name evidence="2" type="ORF">I4641_16900</name>
</gene>
<accession>A0A964BUZ7</accession>
<dbReference type="GO" id="GO:0006020">
    <property type="term" value="P:inositol metabolic process"/>
    <property type="evidence" value="ECO:0007669"/>
    <property type="project" value="TreeGrafter"/>
</dbReference>
<dbReference type="Proteomes" id="UP000729733">
    <property type="component" value="Unassembled WGS sequence"/>
</dbReference>
<reference evidence="2" key="1">
    <citation type="journal article" date="2021" name="Antonie Van Leeuwenhoek">
        <title>Draft genome and description of Waterburya agarophytonicola gen. nov. sp. nov. (Pleurocapsales, Cyanobacteria): a seaweed symbiont.</title>
        <authorList>
            <person name="Bonthond G."/>
            <person name="Shalygin S."/>
            <person name="Bayer T."/>
            <person name="Weinberger F."/>
        </authorList>
    </citation>
    <scope>NUCLEOTIDE SEQUENCE</scope>
    <source>
        <strain evidence="2">KI4</strain>
    </source>
</reference>
<dbReference type="InterPro" id="IPR000760">
    <property type="entry name" value="Inositol_monophosphatase-like"/>
</dbReference>
<name>A0A964BUZ7_9CYAN</name>
<dbReference type="GO" id="GO:0008934">
    <property type="term" value="F:inositol monophosphate 1-phosphatase activity"/>
    <property type="evidence" value="ECO:0007669"/>
    <property type="project" value="TreeGrafter"/>
</dbReference>
<evidence type="ECO:0000256" key="1">
    <source>
        <dbReference type="PIRSR" id="PIRSR600760-2"/>
    </source>
</evidence>
<evidence type="ECO:0000313" key="2">
    <source>
        <dbReference type="EMBL" id="MCC0178651.1"/>
    </source>
</evidence>
<dbReference type="AlphaFoldDB" id="A0A964BUZ7"/>
<dbReference type="GO" id="GO:0007165">
    <property type="term" value="P:signal transduction"/>
    <property type="evidence" value="ECO:0007669"/>
    <property type="project" value="TreeGrafter"/>
</dbReference>
<keyword evidence="1" id="KW-0479">Metal-binding</keyword>
<comment type="caution">
    <text evidence="2">The sequence shown here is derived from an EMBL/GenBank/DDBJ whole genome shotgun (WGS) entry which is preliminary data.</text>
</comment>
<evidence type="ECO:0000313" key="3">
    <source>
        <dbReference type="Proteomes" id="UP000729733"/>
    </source>
</evidence>
<dbReference type="PANTHER" id="PTHR20854:SF4">
    <property type="entry name" value="INOSITOL-1-MONOPHOSPHATASE-RELATED"/>
    <property type="match status" value="1"/>
</dbReference>
<keyword evidence="3" id="KW-1185">Reference proteome</keyword>
<dbReference type="PANTHER" id="PTHR20854">
    <property type="entry name" value="INOSITOL MONOPHOSPHATASE"/>
    <property type="match status" value="1"/>
</dbReference>
<feature type="binding site" evidence="1">
    <location>
        <position position="107"/>
    </location>
    <ligand>
        <name>Mg(2+)</name>
        <dbReference type="ChEBI" id="CHEBI:18420"/>
        <label>1</label>
        <note>catalytic</note>
    </ligand>
</feature>
<dbReference type="Gene3D" id="3.40.190.80">
    <property type="match status" value="1"/>
</dbReference>
<dbReference type="Gene3D" id="3.30.540.10">
    <property type="entry name" value="Fructose-1,6-Bisphosphatase, subunit A, domain 1"/>
    <property type="match status" value="1"/>
</dbReference>
<proteinExistence type="predicted"/>
<feature type="binding site" evidence="1">
    <location>
        <position position="104"/>
    </location>
    <ligand>
        <name>Mg(2+)</name>
        <dbReference type="ChEBI" id="CHEBI:18420"/>
        <label>1</label>
        <note>catalytic</note>
    </ligand>
</feature>
<feature type="binding site" evidence="1">
    <location>
        <position position="106"/>
    </location>
    <ligand>
        <name>Mg(2+)</name>
        <dbReference type="ChEBI" id="CHEBI:18420"/>
        <label>1</label>
        <note>catalytic</note>
    </ligand>
</feature>
<dbReference type="Pfam" id="PF00459">
    <property type="entry name" value="Inositol_P"/>
    <property type="match status" value="1"/>
</dbReference>